<proteinExistence type="predicted"/>
<dbReference type="InterPro" id="IPR011990">
    <property type="entry name" value="TPR-like_helical_dom_sf"/>
</dbReference>
<dbReference type="EMBL" id="AGSI01000005">
    <property type="protein sequence ID" value="EIE24963.1"/>
    <property type="molecule type" value="Genomic_DNA"/>
</dbReference>
<sequence length="435" mass="47310">MAFADATIRIGFLSGAVFQMYFVAIPVKQCSVRDQKTQAAASTTAPAATPKTAREAVEQGQQSFDRKDYAEALRLFKAALELRPNGDEARAALYNKACAHARLKKWQEAADDVVRAVNEYGLRLEVAVKDPDLRALRERREWLDALEKAKGGVSNRALIGARAEAKAPFRLARLFIFGGLGAGAALGLVVIAGRLIAALKGGEGAPELTESLLNFTINAAALAGFSWLFSRDYQSAEKDRRMVDREEALGRLLVQVGADREVPLASFRGAARPVLLAGSSGYISRALKASELHQTELRLRGISVIPLVLSSKDPGEKLRALKAEFRKEGGEKGKGFGKAEPAAPASTSGQQKVVLKQDKKWELRPTATNEWEAWVQEQREAASIKGDDDFYAQIQLDGSVRRSGLGIPPWDRWLDDIPELDSLQTKLTDGIGISG</sequence>
<dbReference type="eggNOG" id="ENOG502QQWZ">
    <property type="taxonomic scope" value="Eukaryota"/>
</dbReference>
<dbReference type="SUPFAM" id="SSF48452">
    <property type="entry name" value="TPR-like"/>
    <property type="match status" value="1"/>
</dbReference>
<dbReference type="KEGG" id="csl:COCSUDRAFT_83655"/>
<dbReference type="STRING" id="574566.I0Z2U4"/>
<evidence type="ECO:0000256" key="3">
    <source>
        <dbReference type="SAM" id="Phobius"/>
    </source>
</evidence>
<name>I0Z2U4_COCSC</name>
<dbReference type="InterPro" id="IPR021883">
    <property type="entry name" value="LPA1-like"/>
</dbReference>
<feature type="transmembrane region" description="Helical" evidence="3">
    <location>
        <begin position="6"/>
        <end position="27"/>
    </location>
</feature>
<dbReference type="PANTHER" id="PTHR35498">
    <property type="entry name" value="PROTEIN LOW PSII ACCUMULATION 1, CHLOROPLASTIC"/>
    <property type="match status" value="1"/>
</dbReference>
<dbReference type="OrthoDB" id="1914839at2759"/>
<reference evidence="4 5" key="1">
    <citation type="journal article" date="2012" name="Genome Biol.">
        <title>The genome of the polar eukaryotic microalga coccomyxa subellipsoidea reveals traits of cold adaptation.</title>
        <authorList>
            <person name="Blanc G."/>
            <person name="Agarkova I."/>
            <person name="Grimwood J."/>
            <person name="Kuo A."/>
            <person name="Brueggeman A."/>
            <person name="Dunigan D."/>
            <person name="Gurnon J."/>
            <person name="Ladunga I."/>
            <person name="Lindquist E."/>
            <person name="Lucas S."/>
            <person name="Pangilinan J."/>
            <person name="Proschold T."/>
            <person name="Salamov A."/>
            <person name="Schmutz J."/>
            <person name="Weeks D."/>
            <person name="Yamada T."/>
            <person name="Claverie J.M."/>
            <person name="Grigoriev I."/>
            <person name="Van Etten J."/>
            <person name="Lomsadze A."/>
            <person name="Borodovsky M."/>
        </authorList>
    </citation>
    <scope>NUCLEOTIDE SEQUENCE [LARGE SCALE GENOMIC DNA]</scope>
    <source>
        <strain evidence="4 5">C-169</strain>
    </source>
</reference>
<dbReference type="PANTHER" id="PTHR35498:SF4">
    <property type="entry name" value="PROTEIN LOW PSII ACCUMULATION 1, CHLOROPLASTIC"/>
    <property type="match status" value="1"/>
</dbReference>
<evidence type="ECO:0000256" key="1">
    <source>
        <dbReference type="PROSITE-ProRule" id="PRU00339"/>
    </source>
</evidence>
<keyword evidence="5" id="KW-1185">Reference proteome</keyword>
<protein>
    <submittedName>
        <fullName evidence="4">Uncharacterized protein</fullName>
    </submittedName>
</protein>
<feature type="region of interest" description="Disordered" evidence="2">
    <location>
        <begin position="329"/>
        <end position="349"/>
    </location>
</feature>
<keyword evidence="1" id="KW-0802">TPR repeat</keyword>
<organism evidence="4 5">
    <name type="scientific">Coccomyxa subellipsoidea (strain C-169)</name>
    <name type="common">Green microalga</name>
    <dbReference type="NCBI Taxonomy" id="574566"/>
    <lineage>
        <taxon>Eukaryota</taxon>
        <taxon>Viridiplantae</taxon>
        <taxon>Chlorophyta</taxon>
        <taxon>core chlorophytes</taxon>
        <taxon>Trebouxiophyceae</taxon>
        <taxon>Trebouxiophyceae incertae sedis</taxon>
        <taxon>Coccomyxaceae</taxon>
        <taxon>Coccomyxa</taxon>
        <taxon>Coccomyxa subellipsoidea</taxon>
    </lineage>
</organism>
<comment type="caution">
    <text evidence="4">The sequence shown here is derived from an EMBL/GenBank/DDBJ whole genome shotgun (WGS) entry which is preliminary data.</text>
</comment>
<dbReference type="PROSITE" id="PS50005">
    <property type="entry name" value="TPR"/>
    <property type="match status" value="1"/>
</dbReference>
<keyword evidence="3" id="KW-0812">Transmembrane</keyword>
<keyword evidence="3" id="KW-1133">Transmembrane helix</keyword>
<evidence type="ECO:0000313" key="4">
    <source>
        <dbReference type="EMBL" id="EIE24963.1"/>
    </source>
</evidence>
<accession>I0Z2U4</accession>
<dbReference type="RefSeq" id="XP_005649507.1">
    <property type="nucleotide sequence ID" value="XM_005649450.1"/>
</dbReference>
<dbReference type="GeneID" id="17042573"/>
<feature type="transmembrane region" description="Helical" evidence="3">
    <location>
        <begin position="174"/>
        <end position="199"/>
    </location>
</feature>
<dbReference type="Gene3D" id="1.25.40.10">
    <property type="entry name" value="Tetratricopeptide repeat domain"/>
    <property type="match status" value="1"/>
</dbReference>
<dbReference type="AlphaFoldDB" id="I0Z2U4"/>
<gene>
    <name evidence="4" type="ORF">COCSUDRAFT_83655</name>
</gene>
<dbReference type="Pfam" id="PF11998">
    <property type="entry name" value="DUF3493"/>
    <property type="match status" value="1"/>
</dbReference>
<feature type="repeat" description="TPR" evidence="1">
    <location>
        <begin position="53"/>
        <end position="86"/>
    </location>
</feature>
<evidence type="ECO:0000313" key="5">
    <source>
        <dbReference type="Proteomes" id="UP000007264"/>
    </source>
</evidence>
<feature type="transmembrane region" description="Helical" evidence="3">
    <location>
        <begin position="211"/>
        <end position="230"/>
    </location>
</feature>
<dbReference type="Proteomes" id="UP000007264">
    <property type="component" value="Unassembled WGS sequence"/>
</dbReference>
<evidence type="ECO:0000256" key="2">
    <source>
        <dbReference type="SAM" id="MobiDB-lite"/>
    </source>
</evidence>
<dbReference type="InterPro" id="IPR019734">
    <property type="entry name" value="TPR_rpt"/>
</dbReference>
<keyword evidence="3" id="KW-0472">Membrane</keyword>